<proteinExistence type="predicted"/>
<reference evidence="1" key="1">
    <citation type="submission" date="2022-07" db="EMBL/GenBank/DDBJ databases">
        <title>Genome Sequence of Agrocybe chaxingu.</title>
        <authorList>
            <person name="Buettner E."/>
        </authorList>
    </citation>
    <scope>NUCLEOTIDE SEQUENCE</scope>
    <source>
        <strain evidence="1">MP-N11</strain>
    </source>
</reference>
<comment type="caution">
    <text evidence="1">The sequence shown here is derived from an EMBL/GenBank/DDBJ whole genome shotgun (WGS) entry which is preliminary data.</text>
</comment>
<dbReference type="GO" id="GO:0008474">
    <property type="term" value="F:palmitoyl-(protein) hydrolase activity"/>
    <property type="evidence" value="ECO:0007669"/>
    <property type="project" value="TreeGrafter"/>
</dbReference>
<dbReference type="SUPFAM" id="SSF53474">
    <property type="entry name" value="alpha/beta-Hydrolases"/>
    <property type="match status" value="1"/>
</dbReference>
<evidence type="ECO:0000313" key="2">
    <source>
        <dbReference type="Proteomes" id="UP001148786"/>
    </source>
</evidence>
<dbReference type="Gene3D" id="3.40.50.1820">
    <property type="entry name" value="alpha/beta hydrolase"/>
    <property type="match status" value="1"/>
</dbReference>
<evidence type="ECO:0000313" key="1">
    <source>
        <dbReference type="EMBL" id="KAJ3504342.1"/>
    </source>
</evidence>
<organism evidence="1 2">
    <name type="scientific">Agrocybe chaxingu</name>
    <dbReference type="NCBI Taxonomy" id="84603"/>
    <lineage>
        <taxon>Eukaryota</taxon>
        <taxon>Fungi</taxon>
        <taxon>Dikarya</taxon>
        <taxon>Basidiomycota</taxon>
        <taxon>Agaricomycotina</taxon>
        <taxon>Agaricomycetes</taxon>
        <taxon>Agaricomycetidae</taxon>
        <taxon>Agaricales</taxon>
        <taxon>Agaricineae</taxon>
        <taxon>Strophariaceae</taxon>
        <taxon>Agrocybe</taxon>
    </lineage>
</organism>
<dbReference type="PANTHER" id="PTHR12277">
    <property type="entry name" value="ALPHA/BETA HYDROLASE DOMAIN-CONTAINING PROTEIN"/>
    <property type="match status" value="1"/>
</dbReference>
<dbReference type="PANTHER" id="PTHR12277:SF81">
    <property type="entry name" value="PROTEIN ABHD13"/>
    <property type="match status" value="1"/>
</dbReference>
<dbReference type="EMBL" id="JANKHO010001022">
    <property type="protein sequence ID" value="KAJ3504342.1"/>
    <property type="molecule type" value="Genomic_DNA"/>
</dbReference>
<accession>A0A9W8JW87</accession>
<protein>
    <submittedName>
        <fullName evidence="1">Uncharacterized protein</fullName>
    </submittedName>
</protein>
<dbReference type="GO" id="GO:0016020">
    <property type="term" value="C:membrane"/>
    <property type="evidence" value="ECO:0007669"/>
    <property type="project" value="TreeGrafter"/>
</dbReference>
<keyword evidence="2" id="KW-1185">Reference proteome</keyword>
<dbReference type="AlphaFoldDB" id="A0A9W8JW87"/>
<dbReference type="OrthoDB" id="10249433at2759"/>
<dbReference type="Proteomes" id="UP001148786">
    <property type="component" value="Unassembled WGS sequence"/>
</dbReference>
<sequence length="234" mass="26082">MGLFWMCLKYNQRLLVYPDGFNFDNERREIATPLSFSMPYEDVELQTKDKVTLRCYLLLQTSKVIYGQSLGGGVAIDVTSRNAEKIKALIIENTFTSIPNVIKGWPVIGYFSFLATQRWPAASRLESIPASLPILMLSGALDAVIPQHHMHTLWDVASKRGQPKGNLLNAVTCGTMSRRVSVLVAGDEEVSGKGCSVPPVKDKFKGFSRGSHNDTCLQPEYWTTVFDFLDDVLS</sequence>
<dbReference type="InterPro" id="IPR029058">
    <property type="entry name" value="AB_hydrolase_fold"/>
</dbReference>
<name>A0A9W8JW87_9AGAR</name>
<gene>
    <name evidence="1" type="ORF">NLJ89_g7985</name>
</gene>